<protein>
    <submittedName>
        <fullName evidence="1">Uncharacterized protein</fullName>
    </submittedName>
</protein>
<sequence length="149" mass="16526">MLAEIAGRGCLNNETLGTSKPPSTHPDIKHPILRGEKLYTVVINNVCIKHQATAGAGAGIIAAEKSNRKVLRRGRNRSDGESFCELSREYRHCVMTTRSNDLERRRKHVTRMDIGNFQKDTKIVTRSKVGITKEVDAENEARIDTGIGA</sequence>
<dbReference type="Proteomes" id="UP000299102">
    <property type="component" value="Unassembled WGS sequence"/>
</dbReference>
<gene>
    <name evidence="1" type="ORF">EVAR_573_1</name>
</gene>
<evidence type="ECO:0000313" key="1">
    <source>
        <dbReference type="EMBL" id="GBO99329.1"/>
    </source>
</evidence>
<proteinExistence type="predicted"/>
<dbReference type="EMBL" id="BGZK01000002">
    <property type="protein sequence ID" value="GBO99329.1"/>
    <property type="molecule type" value="Genomic_DNA"/>
</dbReference>
<comment type="caution">
    <text evidence="1">The sequence shown here is derived from an EMBL/GenBank/DDBJ whole genome shotgun (WGS) entry which is preliminary data.</text>
</comment>
<organism evidence="1 2">
    <name type="scientific">Eumeta variegata</name>
    <name type="common">Bagworm moth</name>
    <name type="synonym">Eumeta japonica</name>
    <dbReference type="NCBI Taxonomy" id="151549"/>
    <lineage>
        <taxon>Eukaryota</taxon>
        <taxon>Metazoa</taxon>
        <taxon>Ecdysozoa</taxon>
        <taxon>Arthropoda</taxon>
        <taxon>Hexapoda</taxon>
        <taxon>Insecta</taxon>
        <taxon>Pterygota</taxon>
        <taxon>Neoptera</taxon>
        <taxon>Endopterygota</taxon>
        <taxon>Lepidoptera</taxon>
        <taxon>Glossata</taxon>
        <taxon>Ditrysia</taxon>
        <taxon>Tineoidea</taxon>
        <taxon>Psychidae</taxon>
        <taxon>Oiketicinae</taxon>
        <taxon>Eumeta</taxon>
    </lineage>
</organism>
<reference evidence="1 2" key="1">
    <citation type="journal article" date="2019" name="Commun. Biol.">
        <title>The bagworm genome reveals a unique fibroin gene that provides high tensile strength.</title>
        <authorList>
            <person name="Kono N."/>
            <person name="Nakamura H."/>
            <person name="Ohtoshi R."/>
            <person name="Tomita M."/>
            <person name="Numata K."/>
            <person name="Arakawa K."/>
        </authorList>
    </citation>
    <scope>NUCLEOTIDE SEQUENCE [LARGE SCALE GENOMIC DNA]</scope>
</reference>
<keyword evidence="2" id="KW-1185">Reference proteome</keyword>
<accession>A0A4C1SDZ8</accession>
<evidence type="ECO:0000313" key="2">
    <source>
        <dbReference type="Proteomes" id="UP000299102"/>
    </source>
</evidence>
<name>A0A4C1SDZ8_EUMVA</name>
<dbReference type="AlphaFoldDB" id="A0A4C1SDZ8"/>